<dbReference type="EnsemblPlants" id="Pp3c18_8391V3.1">
    <property type="protein sequence ID" value="Pp3c18_8391V3.1"/>
    <property type="gene ID" value="Pp3c18_8391"/>
</dbReference>
<accession>A0A2K1J0C5</accession>
<reference evidence="2" key="3">
    <citation type="submission" date="2020-12" db="UniProtKB">
        <authorList>
            <consortium name="EnsemblPlants"/>
        </authorList>
    </citation>
    <scope>IDENTIFICATION</scope>
</reference>
<dbReference type="InParanoid" id="A0A2K1J0C5"/>
<name>A0A2K1J0C5_PHYPA</name>
<evidence type="ECO:0000313" key="3">
    <source>
        <dbReference type="Proteomes" id="UP000006727"/>
    </source>
</evidence>
<reference evidence="1 3" key="2">
    <citation type="journal article" date="2018" name="Plant J.">
        <title>The Physcomitrella patens chromosome-scale assembly reveals moss genome structure and evolution.</title>
        <authorList>
            <person name="Lang D."/>
            <person name="Ullrich K.K."/>
            <person name="Murat F."/>
            <person name="Fuchs J."/>
            <person name="Jenkins J."/>
            <person name="Haas F.B."/>
            <person name="Piednoel M."/>
            <person name="Gundlach H."/>
            <person name="Van Bel M."/>
            <person name="Meyberg R."/>
            <person name="Vives C."/>
            <person name="Morata J."/>
            <person name="Symeonidi A."/>
            <person name="Hiss M."/>
            <person name="Muchero W."/>
            <person name="Kamisugi Y."/>
            <person name="Saleh O."/>
            <person name="Blanc G."/>
            <person name="Decker E.L."/>
            <person name="van Gessel N."/>
            <person name="Grimwood J."/>
            <person name="Hayes R.D."/>
            <person name="Graham S.W."/>
            <person name="Gunter L.E."/>
            <person name="McDaniel S.F."/>
            <person name="Hoernstein S.N.W."/>
            <person name="Larsson A."/>
            <person name="Li F.W."/>
            <person name="Perroud P.F."/>
            <person name="Phillips J."/>
            <person name="Ranjan P."/>
            <person name="Rokshar D.S."/>
            <person name="Rothfels C.J."/>
            <person name="Schneider L."/>
            <person name="Shu S."/>
            <person name="Stevenson D.W."/>
            <person name="Thummler F."/>
            <person name="Tillich M."/>
            <person name="Villarreal Aguilar J.C."/>
            <person name="Widiez T."/>
            <person name="Wong G.K."/>
            <person name="Wymore A."/>
            <person name="Zhang Y."/>
            <person name="Zimmer A.D."/>
            <person name="Quatrano R.S."/>
            <person name="Mayer K.F.X."/>
            <person name="Goodstein D."/>
            <person name="Casacuberta J.M."/>
            <person name="Vandepoele K."/>
            <person name="Reski R."/>
            <person name="Cuming A.C."/>
            <person name="Tuskan G.A."/>
            <person name="Maumus F."/>
            <person name="Salse J."/>
            <person name="Schmutz J."/>
            <person name="Rensing S.A."/>
        </authorList>
    </citation>
    <scope>NUCLEOTIDE SEQUENCE [LARGE SCALE GENOMIC DNA]</scope>
    <source>
        <strain evidence="2 3">cv. Gransden 2004</strain>
    </source>
</reference>
<proteinExistence type="predicted"/>
<dbReference type="Gramene" id="Pp3c18_8391V3.1">
    <property type="protein sequence ID" value="Pp3c18_8391V3.1"/>
    <property type="gene ID" value="Pp3c18_8391"/>
</dbReference>
<gene>
    <name evidence="1" type="ORF">PHYPA_022881</name>
</gene>
<reference evidence="1 3" key="1">
    <citation type="journal article" date="2008" name="Science">
        <title>The Physcomitrella genome reveals evolutionary insights into the conquest of land by plants.</title>
        <authorList>
            <person name="Rensing S."/>
            <person name="Lang D."/>
            <person name="Zimmer A."/>
            <person name="Terry A."/>
            <person name="Salamov A."/>
            <person name="Shapiro H."/>
            <person name="Nishiyama T."/>
            <person name="Perroud P.-F."/>
            <person name="Lindquist E."/>
            <person name="Kamisugi Y."/>
            <person name="Tanahashi T."/>
            <person name="Sakakibara K."/>
            <person name="Fujita T."/>
            <person name="Oishi K."/>
            <person name="Shin-I T."/>
            <person name="Kuroki Y."/>
            <person name="Toyoda A."/>
            <person name="Suzuki Y."/>
            <person name="Hashimoto A."/>
            <person name="Yamaguchi K."/>
            <person name="Sugano A."/>
            <person name="Kohara Y."/>
            <person name="Fujiyama A."/>
            <person name="Anterola A."/>
            <person name="Aoki S."/>
            <person name="Ashton N."/>
            <person name="Barbazuk W.B."/>
            <person name="Barker E."/>
            <person name="Bennetzen J."/>
            <person name="Bezanilla M."/>
            <person name="Blankenship R."/>
            <person name="Cho S.H."/>
            <person name="Dutcher S."/>
            <person name="Estelle M."/>
            <person name="Fawcett J.A."/>
            <person name="Gundlach H."/>
            <person name="Hanada K."/>
            <person name="Heyl A."/>
            <person name="Hicks K.A."/>
            <person name="Hugh J."/>
            <person name="Lohr M."/>
            <person name="Mayer K."/>
            <person name="Melkozernov A."/>
            <person name="Murata T."/>
            <person name="Nelson D."/>
            <person name="Pils B."/>
            <person name="Prigge M."/>
            <person name="Reiss B."/>
            <person name="Renner T."/>
            <person name="Rombauts S."/>
            <person name="Rushton P."/>
            <person name="Sanderfoot A."/>
            <person name="Schween G."/>
            <person name="Shiu S.-H."/>
            <person name="Stueber K."/>
            <person name="Theodoulou F.L."/>
            <person name="Tu H."/>
            <person name="Van de Peer Y."/>
            <person name="Verrier P.J."/>
            <person name="Waters E."/>
            <person name="Wood A."/>
            <person name="Yang L."/>
            <person name="Cove D."/>
            <person name="Cuming A."/>
            <person name="Hasebe M."/>
            <person name="Lucas S."/>
            <person name="Mishler D.B."/>
            <person name="Reski R."/>
            <person name="Grigoriev I."/>
            <person name="Quatrano R.S."/>
            <person name="Boore J.L."/>
        </authorList>
    </citation>
    <scope>NUCLEOTIDE SEQUENCE [LARGE SCALE GENOMIC DNA]</scope>
    <source>
        <strain evidence="2 3">cv. Gransden 2004</strain>
    </source>
</reference>
<dbReference type="PaxDb" id="3218-PP1S19_48V6.1"/>
<protein>
    <submittedName>
        <fullName evidence="1 2">Uncharacterized protein</fullName>
    </submittedName>
</protein>
<dbReference type="Proteomes" id="UP000006727">
    <property type="component" value="Chromosome 18"/>
</dbReference>
<keyword evidence="3" id="KW-1185">Reference proteome</keyword>
<sequence>MYSFGLQNMEQGQISIDRRLRKTQAAILRHERRDFFPEDLRGDVQSLSAWIFQTGETFDIDVDSKRSILFL</sequence>
<evidence type="ECO:0000313" key="2">
    <source>
        <dbReference type="EnsemblPlants" id="Pp3c18_8391V3.1"/>
    </source>
</evidence>
<organism evidence="1">
    <name type="scientific">Physcomitrium patens</name>
    <name type="common">Spreading-leaved earth moss</name>
    <name type="synonym">Physcomitrella patens</name>
    <dbReference type="NCBI Taxonomy" id="3218"/>
    <lineage>
        <taxon>Eukaryota</taxon>
        <taxon>Viridiplantae</taxon>
        <taxon>Streptophyta</taxon>
        <taxon>Embryophyta</taxon>
        <taxon>Bryophyta</taxon>
        <taxon>Bryophytina</taxon>
        <taxon>Bryopsida</taxon>
        <taxon>Funariidae</taxon>
        <taxon>Funariales</taxon>
        <taxon>Funariaceae</taxon>
        <taxon>Physcomitrium</taxon>
    </lineage>
</organism>
<evidence type="ECO:0000313" key="1">
    <source>
        <dbReference type="EMBL" id="PNR34982.1"/>
    </source>
</evidence>
<dbReference type="AlphaFoldDB" id="A0A2K1J0C5"/>
<dbReference type="EMBL" id="ABEU02000018">
    <property type="protein sequence ID" value="PNR34982.1"/>
    <property type="molecule type" value="Genomic_DNA"/>
</dbReference>